<dbReference type="CDD" id="cd06262">
    <property type="entry name" value="metallo-hydrolase-like_MBL-fold"/>
    <property type="match status" value="1"/>
</dbReference>
<accession>A0ABW4TUY9</accession>
<evidence type="ECO:0000313" key="3">
    <source>
        <dbReference type="Proteomes" id="UP001597351"/>
    </source>
</evidence>
<protein>
    <submittedName>
        <fullName evidence="2">MBL fold metallo-hydrolase</fullName>
    </submittedName>
</protein>
<dbReference type="Gene3D" id="3.60.15.10">
    <property type="entry name" value="Ribonuclease Z/Hydroxyacylglutathione hydrolase-like"/>
    <property type="match status" value="1"/>
</dbReference>
<dbReference type="SUPFAM" id="SSF56281">
    <property type="entry name" value="Metallo-hydrolase/oxidoreductase"/>
    <property type="match status" value="1"/>
</dbReference>
<gene>
    <name evidence="2" type="ORF">ACFSDE_18760</name>
</gene>
<dbReference type="EMBL" id="JBHUGD010000004">
    <property type="protein sequence ID" value="MFD1948851.1"/>
    <property type="molecule type" value="Genomic_DNA"/>
</dbReference>
<dbReference type="Pfam" id="PF00753">
    <property type="entry name" value="Lactamase_B"/>
    <property type="match status" value="1"/>
</dbReference>
<organism evidence="2 3">
    <name type="scientific">Nocardioides aestuarii</name>
    <dbReference type="NCBI Taxonomy" id="252231"/>
    <lineage>
        <taxon>Bacteria</taxon>
        <taxon>Bacillati</taxon>
        <taxon>Actinomycetota</taxon>
        <taxon>Actinomycetes</taxon>
        <taxon>Propionibacteriales</taxon>
        <taxon>Nocardioidaceae</taxon>
        <taxon>Nocardioides</taxon>
    </lineage>
</organism>
<dbReference type="RefSeq" id="WP_343921841.1">
    <property type="nucleotide sequence ID" value="NZ_BAAAJT010000003.1"/>
</dbReference>
<dbReference type="InterPro" id="IPR001279">
    <property type="entry name" value="Metallo-B-lactamas"/>
</dbReference>
<feature type="domain" description="Metallo-beta-lactamase" evidence="1">
    <location>
        <begin position="33"/>
        <end position="202"/>
    </location>
</feature>
<dbReference type="PANTHER" id="PTHR46233:SF1">
    <property type="entry name" value="CONSERVED PROTEIN"/>
    <property type="match status" value="1"/>
</dbReference>
<dbReference type="InterPro" id="IPR051453">
    <property type="entry name" value="MBL_Glyoxalase_II"/>
</dbReference>
<proteinExistence type="predicted"/>
<dbReference type="InterPro" id="IPR036866">
    <property type="entry name" value="RibonucZ/Hydroxyglut_hydro"/>
</dbReference>
<dbReference type="Proteomes" id="UP001597351">
    <property type="component" value="Unassembled WGS sequence"/>
</dbReference>
<dbReference type="PANTHER" id="PTHR46233">
    <property type="entry name" value="HYDROXYACYLGLUTATHIONE HYDROLASE GLOC"/>
    <property type="match status" value="1"/>
</dbReference>
<sequence length="223" mass="23412">MAYTGHVSPGGPADVRELPALTITKVAVDPEMSNNCYLLRCTATGDQLLVDAAAEPATLLPLVGDGGLVAVVTTHQHWDHHRALAEVVAATGADVVAGAPDADAITEQTGVAVTRRVGDGDTVTVGDCTLEVIAIAGHTPGSVALRYTDPDGHDHLFTGDSLFPGGVGATFGDSAAFAQLIDEVEHKVFDRLGDDTWFYPGHGDDGRLGDERPHVAEWRERGW</sequence>
<keyword evidence="3" id="KW-1185">Reference proteome</keyword>
<reference evidence="3" key="1">
    <citation type="journal article" date="2019" name="Int. J. Syst. Evol. Microbiol.">
        <title>The Global Catalogue of Microorganisms (GCM) 10K type strain sequencing project: providing services to taxonomists for standard genome sequencing and annotation.</title>
        <authorList>
            <consortium name="The Broad Institute Genomics Platform"/>
            <consortium name="The Broad Institute Genome Sequencing Center for Infectious Disease"/>
            <person name="Wu L."/>
            <person name="Ma J."/>
        </authorList>
    </citation>
    <scope>NUCLEOTIDE SEQUENCE [LARGE SCALE GENOMIC DNA]</scope>
    <source>
        <strain evidence="3">CGMCC 1.12477</strain>
    </source>
</reference>
<comment type="caution">
    <text evidence="2">The sequence shown here is derived from an EMBL/GenBank/DDBJ whole genome shotgun (WGS) entry which is preliminary data.</text>
</comment>
<dbReference type="SMART" id="SM00849">
    <property type="entry name" value="Lactamase_B"/>
    <property type="match status" value="1"/>
</dbReference>
<evidence type="ECO:0000259" key="1">
    <source>
        <dbReference type="SMART" id="SM00849"/>
    </source>
</evidence>
<name>A0ABW4TUY9_9ACTN</name>
<evidence type="ECO:0000313" key="2">
    <source>
        <dbReference type="EMBL" id="MFD1948851.1"/>
    </source>
</evidence>